<gene>
    <name evidence="1" type="ORF">GHC57_16090</name>
</gene>
<dbReference type="Pfam" id="PF06073">
    <property type="entry name" value="DUF934"/>
    <property type="match status" value="1"/>
</dbReference>
<evidence type="ECO:0000313" key="2">
    <source>
        <dbReference type="Proteomes" id="UP000434582"/>
    </source>
</evidence>
<proteinExistence type="predicted"/>
<organism evidence="1 2">
    <name type="scientific">Roseospira navarrensis</name>
    <dbReference type="NCBI Taxonomy" id="140058"/>
    <lineage>
        <taxon>Bacteria</taxon>
        <taxon>Pseudomonadati</taxon>
        <taxon>Pseudomonadota</taxon>
        <taxon>Alphaproteobacteria</taxon>
        <taxon>Rhodospirillales</taxon>
        <taxon>Rhodospirillaceae</taxon>
        <taxon>Roseospira</taxon>
    </lineage>
</organism>
<dbReference type="PIRSF" id="PIRSF030820">
    <property type="entry name" value="UCP030820"/>
    <property type="match status" value="1"/>
</dbReference>
<dbReference type="EMBL" id="WIVE01000067">
    <property type="protein sequence ID" value="MQX38040.1"/>
    <property type="molecule type" value="Genomic_DNA"/>
</dbReference>
<evidence type="ECO:0000313" key="1">
    <source>
        <dbReference type="EMBL" id="MQX38040.1"/>
    </source>
</evidence>
<accession>A0A7X1ZIV3</accession>
<protein>
    <submittedName>
        <fullName evidence="1">DUF934 domain-containing protein</fullName>
    </submittedName>
</protein>
<dbReference type="AlphaFoldDB" id="A0A7X1ZIV3"/>
<sequence>MPLLETGRRVRDRWTHLSDTDAPPDEAAPVTVSLARLTAERDALLARPGDLGVRLPNAAAVADLVGLLDGDTNRLGLIVLTFPAFKDGRAYTQARQLRETHGYRGSLRATGDVLRDQFFFMARCGIDAVEVDLPESAAEAAWRSALDEVRSVYQPAADGRTPIDVLRRHTAPGREVAA</sequence>
<dbReference type="Proteomes" id="UP000434582">
    <property type="component" value="Unassembled WGS sequence"/>
</dbReference>
<keyword evidence="2" id="KW-1185">Reference proteome</keyword>
<comment type="caution">
    <text evidence="1">The sequence shown here is derived from an EMBL/GenBank/DDBJ whole genome shotgun (WGS) entry which is preliminary data.</text>
</comment>
<dbReference type="InterPro" id="IPR008318">
    <property type="entry name" value="UCP030820"/>
</dbReference>
<dbReference type="OrthoDB" id="9800421at2"/>
<name>A0A7X1ZIV3_9PROT</name>
<reference evidence="1 2" key="1">
    <citation type="submission" date="2019-10" db="EMBL/GenBank/DDBJ databases">
        <title>Draft whole-genome sequence of the purple nonsulfur photosynthetic bacterium Roseospira navarrensis DSM 15114.</title>
        <authorList>
            <person name="Kyndt J.A."/>
            <person name="Meyer T.E."/>
        </authorList>
    </citation>
    <scope>NUCLEOTIDE SEQUENCE [LARGE SCALE GENOMIC DNA]</scope>
    <source>
        <strain evidence="1 2">DSM 15114</strain>
    </source>
</reference>
<dbReference type="RefSeq" id="WP_153346100.1">
    <property type="nucleotide sequence ID" value="NZ_WIVE01000067.1"/>
</dbReference>